<evidence type="ECO:0000256" key="5">
    <source>
        <dbReference type="ARBA" id="ARBA00023242"/>
    </source>
</evidence>
<dbReference type="SMART" id="SM00360">
    <property type="entry name" value="RRM"/>
    <property type="match status" value="2"/>
</dbReference>
<dbReference type="PANTHER" id="PTHR23003:SF62">
    <property type="entry name" value="SERINE_ARGININE (SR)-TYPE SHUTTLING MRNA BINDING PROTEIN NPL3"/>
    <property type="match status" value="1"/>
</dbReference>
<keyword evidence="4 6" id="KW-0694">RNA-binding</keyword>
<dbReference type="GO" id="GO:0003729">
    <property type="term" value="F:mRNA binding"/>
    <property type="evidence" value="ECO:0007669"/>
    <property type="project" value="TreeGrafter"/>
</dbReference>
<dbReference type="GO" id="GO:0006397">
    <property type="term" value="P:mRNA processing"/>
    <property type="evidence" value="ECO:0007669"/>
    <property type="project" value="UniProtKB-KW"/>
</dbReference>
<keyword evidence="9" id="KW-1185">Reference proteome</keyword>
<gene>
    <name evidence="8" type="ORF">AAE3_LOCUS2168</name>
</gene>
<reference evidence="8 9" key="1">
    <citation type="submission" date="2020-01" db="EMBL/GenBank/DDBJ databases">
        <authorList>
            <person name="Gupta K D."/>
        </authorList>
    </citation>
    <scope>NUCLEOTIDE SEQUENCE [LARGE SCALE GENOMIC DNA]</scope>
</reference>
<dbReference type="CDD" id="cd00590">
    <property type="entry name" value="RRM_SF"/>
    <property type="match status" value="1"/>
</dbReference>
<dbReference type="GO" id="GO:0005737">
    <property type="term" value="C:cytoplasm"/>
    <property type="evidence" value="ECO:0007669"/>
    <property type="project" value="TreeGrafter"/>
</dbReference>
<evidence type="ECO:0000256" key="6">
    <source>
        <dbReference type="PROSITE-ProRule" id="PRU00176"/>
    </source>
</evidence>
<dbReference type="PANTHER" id="PTHR23003">
    <property type="entry name" value="RNA RECOGNITION MOTIF RRM DOMAIN CONTAINING PROTEIN"/>
    <property type="match status" value="1"/>
</dbReference>
<feature type="domain" description="RRM" evidence="7">
    <location>
        <begin position="59"/>
        <end position="129"/>
    </location>
</feature>
<evidence type="ECO:0000259" key="7">
    <source>
        <dbReference type="PROSITE" id="PS50102"/>
    </source>
</evidence>
<dbReference type="Pfam" id="PF00076">
    <property type="entry name" value="RRM_1"/>
    <property type="match status" value="2"/>
</dbReference>
<dbReference type="InterPro" id="IPR050374">
    <property type="entry name" value="RRT5_SRSF_SR"/>
</dbReference>
<sequence length="386" mass="44927">MLSPNPIRFPYVYLTAEEFRENSRRSAGGQNIRKAFPPLLSLQRTTTKPATLMPSLSSKRLYLRGLSKDITEEELSKYLSCYGTITEVKLLPHYAFVQFESEKDAAQVLKTYQDQPLFGKHVVIEFAHPLRKDMASFSSSNGSESCRSPTYRASGRHPVVVLDIPNDVRWQELKDFGRLSGRLVAYCDLDKIQQGRGFIEYFTREDARRAVRVLDGQRLGGKSVRVVSHEKSISWRRCRSRSPERQPIFRYSRSYRHDSDYLAHRPGYIYPRHANEHDYDFGERRPFSSTPLYQSNSSFSPDERDFGSRLFLDNNDVGVPDPSTARTTTWAASSHHDYYHQSYEHTTSRHYADEVYYSDHRDSAFEGSATLRRDYHHFQRPMDPYQ</sequence>
<dbReference type="SUPFAM" id="SSF54928">
    <property type="entry name" value="RNA-binding domain, RBD"/>
    <property type="match status" value="1"/>
</dbReference>
<evidence type="ECO:0000313" key="9">
    <source>
        <dbReference type="Proteomes" id="UP000467700"/>
    </source>
</evidence>
<evidence type="ECO:0000256" key="3">
    <source>
        <dbReference type="ARBA" id="ARBA00022737"/>
    </source>
</evidence>
<name>A0A8S0WVD6_CYCAE</name>
<comment type="caution">
    <text evidence="8">The sequence shown here is derived from an EMBL/GenBank/DDBJ whole genome shotgun (WGS) entry which is preliminary data.</text>
</comment>
<proteinExistence type="predicted"/>
<dbReference type="AlphaFoldDB" id="A0A8S0WVD6"/>
<accession>A0A8S0WVD6</accession>
<protein>
    <recommendedName>
        <fullName evidence="7">RRM domain-containing protein</fullName>
    </recommendedName>
</protein>
<keyword evidence="5" id="KW-0539">Nucleus</keyword>
<dbReference type="PROSITE" id="PS50102">
    <property type="entry name" value="RRM"/>
    <property type="match status" value="2"/>
</dbReference>
<dbReference type="EMBL" id="CACVBS010000028">
    <property type="protein sequence ID" value="CAA7259668.1"/>
    <property type="molecule type" value="Genomic_DNA"/>
</dbReference>
<evidence type="ECO:0000313" key="8">
    <source>
        <dbReference type="EMBL" id="CAA7259668.1"/>
    </source>
</evidence>
<dbReference type="Gene3D" id="3.30.70.330">
    <property type="match status" value="2"/>
</dbReference>
<dbReference type="GO" id="GO:0005634">
    <property type="term" value="C:nucleus"/>
    <property type="evidence" value="ECO:0007669"/>
    <property type="project" value="UniProtKB-SubCell"/>
</dbReference>
<dbReference type="OrthoDB" id="1099063at2759"/>
<dbReference type="Proteomes" id="UP000467700">
    <property type="component" value="Unassembled WGS sequence"/>
</dbReference>
<evidence type="ECO:0000256" key="2">
    <source>
        <dbReference type="ARBA" id="ARBA00022664"/>
    </source>
</evidence>
<evidence type="ECO:0000256" key="4">
    <source>
        <dbReference type="ARBA" id="ARBA00022884"/>
    </source>
</evidence>
<dbReference type="InterPro" id="IPR012677">
    <property type="entry name" value="Nucleotide-bd_a/b_plait_sf"/>
</dbReference>
<keyword evidence="3" id="KW-0677">Repeat</keyword>
<feature type="domain" description="RRM" evidence="7">
    <location>
        <begin position="157"/>
        <end position="231"/>
    </location>
</feature>
<dbReference type="InterPro" id="IPR000504">
    <property type="entry name" value="RRM_dom"/>
</dbReference>
<dbReference type="InterPro" id="IPR035979">
    <property type="entry name" value="RBD_domain_sf"/>
</dbReference>
<evidence type="ECO:0000256" key="1">
    <source>
        <dbReference type="ARBA" id="ARBA00004123"/>
    </source>
</evidence>
<keyword evidence="2" id="KW-0507">mRNA processing</keyword>
<organism evidence="8 9">
    <name type="scientific">Cyclocybe aegerita</name>
    <name type="common">Black poplar mushroom</name>
    <name type="synonym">Agrocybe aegerita</name>
    <dbReference type="NCBI Taxonomy" id="1973307"/>
    <lineage>
        <taxon>Eukaryota</taxon>
        <taxon>Fungi</taxon>
        <taxon>Dikarya</taxon>
        <taxon>Basidiomycota</taxon>
        <taxon>Agaricomycotina</taxon>
        <taxon>Agaricomycetes</taxon>
        <taxon>Agaricomycetidae</taxon>
        <taxon>Agaricales</taxon>
        <taxon>Agaricineae</taxon>
        <taxon>Bolbitiaceae</taxon>
        <taxon>Cyclocybe</taxon>
    </lineage>
</organism>
<comment type="subcellular location">
    <subcellularLocation>
        <location evidence="1">Nucleus</location>
    </subcellularLocation>
</comment>